<reference evidence="4" key="2">
    <citation type="journal article" date="2022" name="Microb. Genom.">
        <title>A chromosome-scale genome assembly of the tomato pathogen Cladosporium fulvum reveals a compartmentalized genome architecture and the presence of a dispensable chromosome.</title>
        <authorList>
            <person name="Zaccaron A.Z."/>
            <person name="Chen L.H."/>
            <person name="Samaras A."/>
            <person name="Stergiopoulos I."/>
        </authorList>
    </citation>
    <scope>NUCLEOTIDE SEQUENCE</scope>
    <source>
        <strain evidence="4">Race5_Kim</strain>
    </source>
</reference>
<dbReference type="KEGG" id="ffu:CLAFUR5_14518"/>
<feature type="signal peptide" evidence="3">
    <location>
        <begin position="1"/>
        <end position="15"/>
    </location>
</feature>
<accession>A0A9Q8PM01</accession>
<protein>
    <submittedName>
        <fullName evidence="4">Short-chain dehydrogenase/reductase tropE</fullName>
    </submittedName>
</protein>
<evidence type="ECO:0000256" key="3">
    <source>
        <dbReference type="SAM" id="SignalP"/>
    </source>
</evidence>
<dbReference type="SUPFAM" id="SSF51735">
    <property type="entry name" value="NAD(P)-binding Rossmann-fold domains"/>
    <property type="match status" value="1"/>
</dbReference>
<dbReference type="PRINTS" id="PR00081">
    <property type="entry name" value="GDHRDH"/>
</dbReference>
<sequence length="460" mass="48000">MLFISSLLLASLAAAAPTSLLPRAQTCYSGVYIIAARGSTEAMGEGKTATVVSMIKAQIPDSGDVAVVYPATLTNYASSVTAGITDTKNKIQSYVSACGSKSRIVLVGLSQGGQVMTDTLVGGVDKPAPLDSSYKKYITAVTVFGDPTFTANQSFNRGTSTKDGVFRRAENGASLALLKTYASVLRSYCDADDEVCASGDSLSVHSAEVGSHAKEATAFVVGNSGIGQSLIHQLLADKKSHHILLGSRSAEKGAKAVQDLQAQNQPGTVELLQVDVSSYDSIQQAAKKVASSHGYLTALVNNAAVASFPDDTPLHEQMDACFRTNATGVQMMGDAFGPLLEKAPNGVTARIVNVSSGAGSITSRLNKDSPVYKMSAIHYRASKAAMNMVTANQAVEFGEKGMKVVAFCPGFTGSNLSGMNTAESGAKPTSEGTRPLVEILEGKRDEEHAGFLHGTGQYGW</sequence>
<dbReference type="OrthoDB" id="1933717at2759"/>
<keyword evidence="3" id="KW-0732">Signal</keyword>
<reference evidence="4" key="1">
    <citation type="submission" date="2021-12" db="EMBL/GenBank/DDBJ databases">
        <authorList>
            <person name="Zaccaron A."/>
            <person name="Stergiopoulos I."/>
        </authorList>
    </citation>
    <scope>NUCLEOTIDE SEQUENCE</scope>
    <source>
        <strain evidence="4">Race5_Kim</strain>
    </source>
</reference>
<dbReference type="PANTHER" id="PTHR33630:SF9">
    <property type="entry name" value="CUTINASE 4"/>
    <property type="match status" value="1"/>
</dbReference>
<dbReference type="InterPro" id="IPR000675">
    <property type="entry name" value="Cutinase/axe"/>
</dbReference>
<keyword evidence="1" id="KW-0378">Hydrolase</keyword>
<dbReference type="SMART" id="SM01110">
    <property type="entry name" value="Cutinase"/>
    <property type="match status" value="1"/>
</dbReference>
<dbReference type="GO" id="GO:0052689">
    <property type="term" value="F:carboxylic ester hydrolase activity"/>
    <property type="evidence" value="ECO:0007669"/>
    <property type="project" value="UniProtKB-ARBA"/>
</dbReference>
<evidence type="ECO:0000256" key="2">
    <source>
        <dbReference type="ARBA" id="ARBA00023157"/>
    </source>
</evidence>
<keyword evidence="5" id="KW-1185">Reference proteome</keyword>
<dbReference type="Pfam" id="PF13561">
    <property type="entry name" value="adh_short_C2"/>
    <property type="match status" value="1"/>
</dbReference>
<keyword evidence="2" id="KW-1015">Disulfide bond</keyword>
<dbReference type="Pfam" id="PF01083">
    <property type="entry name" value="Cutinase"/>
    <property type="match status" value="1"/>
</dbReference>
<dbReference type="Gene3D" id="3.40.50.1820">
    <property type="entry name" value="alpha/beta hydrolase"/>
    <property type="match status" value="1"/>
</dbReference>
<proteinExistence type="predicted"/>
<organism evidence="4 5">
    <name type="scientific">Passalora fulva</name>
    <name type="common">Tomato leaf mold</name>
    <name type="synonym">Cladosporium fulvum</name>
    <dbReference type="NCBI Taxonomy" id="5499"/>
    <lineage>
        <taxon>Eukaryota</taxon>
        <taxon>Fungi</taxon>
        <taxon>Dikarya</taxon>
        <taxon>Ascomycota</taxon>
        <taxon>Pezizomycotina</taxon>
        <taxon>Dothideomycetes</taxon>
        <taxon>Dothideomycetidae</taxon>
        <taxon>Mycosphaerellales</taxon>
        <taxon>Mycosphaerellaceae</taxon>
        <taxon>Fulvia</taxon>
    </lineage>
</organism>
<dbReference type="InterPro" id="IPR036291">
    <property type="entry name" value="NAD(P)-bd_dom_sf"/>
</dbReference>
<dbReference type="Proteomes" id="UP000756132">
    <property type="component" value="Chromosome 13"/>
</dbReference>
<dbReference type="PANTHER" id="PTHR33630">
    <property type="entry name" value="CUTINASE RV1984C-RELATED-RELATED"/>
    <property type="match status" value="1"/>
</dbReference>
<dbReference type="SUPFAM" id="SSF53474">
    <property type="entry name" value="alpha/beta-Hydrolases"/>
    <property type="match status" value="1"/>
</dbReference>
<dbReference type="EMBL" id="CP090175">
    <property type="protein sequence ID" value="UJO25079.1"/>
    <property type="molecule type" value="Genomic_DNA"/>
</dbReference>
<evidence type="ECO:0000313" key="5">
    <source>
        <dbReference type="Proteomes" id="UP000756132"/>
    </source>
</evidence>
<dbReference type="InterPro" id="IPR029058">
    <property type="entry name" value="AB_hydrolase_fold"/>
</dbReference>
<evidence type="ECO:0000256" key="1">
    <source>
        <dbReference type="ARBA" id="ARBA00022801"/>
    </source>
</evidence>
<dbReference type="Gene3D" id="3.40.50.720">
    <property type="entry name" value="NAD(P)-binding Rossmann-like Domain"/>
    <property type="match status" value="1"/>
</dbReference>
<dbReference type="RefSeq" id="XP_047769445.1">
    <property type="nucleotide sequence ID" value="XM_047913666.1"/>
</dbReference>
<evidence type="ECO:0000313" key="4">
    <source>
        <dbReference type="EMBL" id="UJO25079.1"/>
    </source>
</evidence>
<gene>
    <name evidence="4" type="ORF">CLAFUR5_14518</name>
</gene>
<name>A0A9Q8PM01_PASFU</name>
<dbReference type="AlphaFoldDB" id="A0A9Q8PM01"/>
<dbReference type="InterPro" id="IPR002347">
    <property type="entry name" value="SDR_fam"/>
</dbReference>
<feature type="chain" id="PRO_5040239744" evidence="3">
    <location>
        <begin position="16"/>
        <end position="460"/>
    </location>
</feature>
<dbReference type="GeneID" id="71994396"/>